<evidence type="ECO:0000313" key="2">
    <source>
        <dbReference type="EMBL" id="VDM43539.1"/>
    </source>
</evidence>
<evidence type="ECO:0000256" key="1">
    <source>
        <dbReference type="SAM" id="MobiDB-lite"/>
    </source>
</evidence>
<accession>A0A183UUP8</accession>
<dbReference type="AlphaFoldDB" id="A0A183UUP8"/>
<gene>
    <name evidence="2" type="ORF">TCNE_LOCUS12218</name>
</gene>
<protein>
    <submittedName>
        <fullName evidence="4">Coat protein</fullName>
    </submittedName>
</protein>
<feature type="region of interest" description="Disordered" evidence="1">
    <location>
        <begin position="1"/>
        <end position="26"/>
    </location>
</feature>
<evidence type="ECO:0000313" key="4">
    <source>
        <dbReference type="WBParaSite" id="TCNE_0001221801-mRNA-1"/>
    </source>
</evidence>
<reference evidence="2 3" key="2">
    <citation type="submission" date="2018-11" db="EMBL/GenBank/DDBJ databases">
        <authorList>
            <consortium name="Pathogen Informatics"/>
        </authorList>
    </citation>
    <scope>NUCLEOTIDE SEQUENCE [LARGE SCALE GENOMIC DNA]</scope>
</reference>
<dbReference type="EMBL" id="UYWY01021166">
    <property type="protein sequence ID" value="VDM43539.1"/>
    <property type="molecule type" value="Genomic_DNA"/>
</dbReference>
<dbReference type="WBParaSite" id="TCNE_0001221801-mRNA-1">
    <property type="protein sequence ID" value="TCNE_0001221801-mRNA-1"/>
    <property type="gene ID" value="TCNE_0001221801"/>
</dbReference>
<sequence length="71" mass="7106">MSSVPSTSLSAVNTATSDATVAPNSSASSLKQLKGSLHLDLSSSSSSKKQNIAADLLSLIKASPGIFTQGL</sequence>
<dbReference type="Proteomes" id="UP000050794">
    <property type="component" value="Unassembled WGS sequence"/>
</dbReference>
<organism evidence="3 4">
    <name type="scientific">Toxocara canis</name>
    <name type="common">Canine roundworm</name>
    <dbReference type="NCBI Taxonomy" id="6265"/>
    <lineage>
        <taxon>Eukaryota</taxon>
        <taxon>Metazoa</taxon>
        <taxon>Ecdysozoa</taxon>
        <taxon>Nematoda</taxon>
        <taxon>Chromadorea</taxon>
        <taxon>Rhabditida</taxon>
        <taxon>Spirurina</taxon>
        <taxon>Ascaridomorpha</taxon>
        <taxon>Ascaridoidea</taxon>
        <taxon>Toxocaridae</taxon>
        <taxon>Toxocara</taxon>
    </lineage>
</organism>
<name>A0A183UUP8_TOXCA</name>
<proteinExistence type="predicted"/>
<keyword evidence="3" id="KW-1185">Reference proteome</keyword>
<evidence type="ECO:0000313" key="3">
    <source>
        <dbReference type="Proteomes" id="UP000050794"/>
    </source>
</evidence>
<reference evidence="4" key="1">
    <citation type="submission" date="2016-06" db="UniProtKB">
        <authorList>
            <consortium name="WormBaseParasite"/>
        </authorList>
    </citation>
    <scope>IDENTIFICATION</scope>
</reference>